<accession>A0A3N1KT42</accession>
<dbReference type="InterPro" id="IPR016039">
    <property type="entry name" value="Thiolase-like"/>
</dbReference>
<dbReference type="EMBL" id="RJKX01000016">
    <property type="protein sequence ID" value="ROP83751.1"/>
    <property type="molecule type" value="Genomic_DNA"/>
</dbReference>
<dbReference type="InterPro" id="IPR002155">
    <property type="entry name" value="Thiolase"/>
</dbReference>
<dbReference type="AlphaFoldDB" id="A0A3N1KT42"/>
<reference evidence="2 3" key="1">
    <citation type="submission" date="2018-11" db="EMBL/GenBank/DDBJ databases">
        <title>Genomic Encyclopedia of Type Strains, Phase IV (KMG-IV): sequencing the most valuable type-strain genomes for metagenomic binning, comparative biology and taxonomic classification.</title>
        <authorList>
            <person name="Goeker M."/>
        </authorList>
    </citation>
    <scope>NUCLEOTIDE SEQUENCE [LARGE SCALE GENOMIC DNA]</scope>
    <source>
        <strain evidence="2 3">DSM 5900</strain>
    </source>
</reference>
<dbReference type="GO" id="GO:0003988">
    <property type="term" value="F:acetyl-CoA C-acyltransferase activity"/>
    <property type="evidence" value="ECO:0007669"/>
    <property type="project" value="UniProtKB-ARBA"/>
</dbReference>
<keyword evidence="2" id="KW-0808">Transferase</keyword>
<dbReference type="Pfam" id="PF22691">
    <property type="entry name" value="Thiolase_C_1"/>
    <property type="match status" value="1"/>
</dbReference>
<organism evidence="2 3">
    <name type="scientific">Stella humosa</name>
    <dbReference type="NCBI Taxonomy" id="94"/>
    <lineage>
        <taxon>Bacteria</taxon>
        <taxon>Pseudomonadati</taxon>
        <taxon>Pseudomonadota</taxon>
        <taxon>Alphaproteobacteria</taxon>
        <taxon>Rhodospirillales</taxon>
        <taxon>Stellaceae</taxon>
        <taxon>Stella</taxon>
    </lineage>
</organism>
<name>A0A3N1KT42_9PROT</name>
<dbReference type="PIRSF" id="PIRSF000429">
    <property type="entry name" value="Ac-CoA_Ac_transf"/>
    <property type="match status" value="1"/>
</dbReference>
<keyword evidence="3" id="KW-1185">Reference proteome</keyword>
<dbReference type="PANTHER" id="PTHR42870">
    <property type="entry name" value="ACETYL-COA C-ACETYLTRANSFERASE"/>
    <property type="match status" value="1"/>
</dbReference>
<proteinExistence type="predicted"/>
<evidence type="ECO:0000259" key="1">
    <source>
        <dbReference type="Pfam" id="PF22691"/>
    </source>
</evidence>
<dbReference type="OrthoDB" id="9790314at2"/>
<protein>
    <submittedName>
        <fullName evidence="2">Acetyl-CoA acetyltransferase</fullName>
    </submittedName>
</protein>
<dbReference type="CDD" id="cd00829">
    <property type="entry name" value="SCP-x_thiolase"/>
    <property type="match status" value="1"/>
</dbReference>
<evidence type="ECO:0000313" key="3">
    <source>
        <dbReference type="Proteomes" id="UP000278222"/>
    </source>
</evidence>
<gene>
    <name evidence="2" type="ORF">EDC65_4400</name>
</gene>
<dbReference type="SUPFAM" id="SSF53901">
    <property type="entry name" value="Thiolase-like"/>
    <property type="match status" value="2"/>
</dbReference>
<dbReference type="Proteomes" id="UP000278222">
    <property type="component" value="Unassembled WGS sequence"/>
</dbReference>
<dbReference type="InterPro" id="IPR055140">
    <property type="entry name" value="Thiolase_C_2"/>
</dbReference>
<dbReference type="Gene3D" id="3.40.47.10">
    <property type="match status" value="1"/>
</dbReference>
<sequence>MSKWQLRDKYCIAGIGSTAFSKASGRTVLDLASEACLGALDDAGMSPDEIDGIVSFHFNDSVPAIAVATQLGVPAVRYAVDTAGGGNAANLIVLQAIAAIEAGLAENVLCYRAMNGRSGFRLGGGRDMSAHGITQYTAPFGWITYPQAMAMWCRRHMIEYGTTAEQLGQVAVTMRANAVLNERAMQRQPMSMDDYMASRFIVDPFRLYDICLESDGACAVLVTRAERARDLRQTPVHIMGGAYGGGPSQGEDLFDALRWPDHSHNYARYIAADLWGKAGVGPADVDVAEIYDCFTYSVLMQLEGLGFCREGEGGPFVADGNIARDGSLPVNTHGGLLSEAYIHGFNHVIEAVSQLRGHAGARQVPDAEIALTTAGAMTCGSALVLRR</sequence>
<dbReference type="RefSeq" id="WP_123693562.1">
    <property type="nucleotide sequence ID" value="NZ_AP019700.1"/>
</dbReference>
<feature type="domain" description="Thiolase C-terminal" evidence="1">
    <location>
        <begin position="264"/>
        <end position="382"/>
    </location>
</feature>
<evidence type="ECO:0000313" key="2">
    <source>
        <dbReference type="EMBL" id="ROP83751.1"/>
    </source>
</evidence>
<comment type="caution">
    <text evidence="2">The sequence shown here is derived from an EMBL/GenBank/DDBJ whole genome shotgun (WGS) entry which is preliminary data.</text>
</comment>
<dbReference type="PANTHER" id="PTHR42870:SF1">
    <property type="entry name" value="NON-SPECIFIC LIPID-TRANSFER PROTEIN-LIKE 2"/>
    <property type="match status" value="1"/>
</dbReference>